<keyword evidence="16" id="KW-1185">Reference proteome</keyword>
<feature type="transmembrane region" description="Helical" evidence="13">
    <location>
        <begin position="320"/>
        <end position="341"/>
    </location>
</feature>
<proteinExistence type="inferred from homology"/>
<feature type="transmembrane region" description="Helical" evidence="13">
    <location>
        <begin position="347"/>
        <end position="366"/>
    </location>
</feature>
<comment type="caution">
    <text evidence="15">The sequence shown here is derived from an EMBL/GenBank/DDBJ whole genome shotgun (WGS) entry which is preliminary data.</text>
</comment>
<dbReference type="GO" id="GO:0005886">
    <property type="term" value="C:plasma membrane"/>
    <property type="evidence" value="ECO:0007669"/>
    <property type="project" value="UniProtKB-SubCell"/>
</dbReference>
<evidence type="ECO:0000256" key="5">
    <source>
        <dbReference type="ARBA" id="ARBA00022723"/>
    </source>
</evidence>
<feature type="transmembrane region" description="Helical" evidence="13">
    <location>
        <begin position="157"/>
        <end position="178"/>
    </location>
</feature>
<evidence type="ECO:0000256" key="7">
    <source>
        <dbReference type="ARBA" id="ARBA00022833"/>
    </source>
</evidence>
<dbReference type="AlphaFoldDB" id="A0A4R4RFT9"/>
<keyword evidence="7 11" id="KW-0862">Zinc</keyword>
<evidence type="ECO:0000259" key="14">
    <source>
        <dbReference type="Pfam" id="PF01435"/>
    </source>
</evidence>
<keyword evidence="4 13" id="KW-0812">Transmembrane</keyword>
<evidence type="ECO:0000256" key="10">
    <source>
        <dbReference type="ARBA" id="ARBA00023136"/>
    </source>
</evidence>
<feature type="compositionally biased region" description="Basic and acidic residues" evidence="12">
    <location>
        <begin position="29"/>
        <end position="51"/>
    </location>
</feature>
<evidence type="ECO:0000256" key="9">
    <source>
        <dbReference type="ARBA" id="ARBA00023049"/>
    </source>
</evidence>
<evidence type="ECO:0000256" key="2">
    <source>
        <dbReference type="ARBA" id="ARBA00022475"/>
    </source>
</evidence>
<comment type="similarity">
    <text evidence="11">Belongs to the peptidase M48 family.</text>
</comment>
<feature type="domain" description="Peptidase M48" evidence="14">
    <location>
        <begin position="326"/>
        <end position="427"/>
    </location>
</feature>
<feature type="domain" description="Peptidase M48" evidence="14">
    <location>
        <begin position="195"/>
        <end position="276"/>
    </location>
</feature>
<evidence type="ECO:0000256" key="8">
    <source>
        <dbReference type="ARBA" id="ARBA00022989"/>
    </source>
</evidence>
<comment type="subcellular location">
    <subcellularLocation>
        <location evidence="1">Cell membrane</location>
        <topology evidence="1">Multi-pass membrane protein</topology>
    </subcellularLocation>
</comment>
<evidence type="ECO:0000256" key="12">
    <source>
        <dbReference type="SAM" id="MobiDB-lite"/>
    </source>
</evidence>
<dbReference type="Gene3D" id="3.30.2010.10">
    <property type="entry name" value="Metalloproteases ('zincins'), catalytic domain"/>
    <property type="match status" value="1"/>
</dbReference>
<feature type="transmembrane region" description="Helical" evidence="13">
    <location>
        <begin position="124"/>
        <end position="151"/>
    </location>
</feature>
<dbReference type="GO" id="GO:0004222">
    <property type="term" value="F:metalloendopeptidase activity"/>
    <property type="evidence" value="ECO:0007669"/>
    <property type="project" value="InterPro"/>
</dbReference>
<dbReference type="PANTHER" id="PTHR43221">
    <property type="entry name" value="PROTEASE HTPX"/>
    <property type="match status" value="1"/>
</dbReference>
<keyword evidence="2" id="KW-1003">Cell membrane</keyword>
<dbReference type="InterPro" id="IPR001915">
    <property type="entry name" value="Peptidase_M48"/>
</dbReference>
<organism evidence="15 16">
    <name type="scientific">Jiangella ureilytica</name>
    <dbReference type="NCBI Taxonomy" id="2530374"/>
    <lineage>
        <taxon>Bacteria</taxon>
        <taxon>Bacillati</taxon>
        <taxon>Actinomycetota</taxon>
        <taxon>Actinomycetes</taxon>
        <taxon>Jiangellales</taxon>
        <taxon>Jiangellaceae</taxon>
        <taxon>Jiangella</taxon>
    </lineage>
</organism>
<dbReference type="EMBL" id="SMKL01000061">
    <property type="protein sequence ID" value="TDC48130.1"/>
    <property type="molecule type" value="Genomic_DNA"/>
</dbReference>
<keyword evidence="8 13" id="KW-1133">Transmembrane helix</keyword>
<keyword evidence="5" id="KW-0479">Metal-binding</keyword>
<evidence type="ECO:0000256" key="6">
    <source>
        <dbReference type="ARBA" id="ARBA00022801"/>
    </source>
</evidence>
<keyword evidence="10 13" id="KW-0472">Membrane</keyword>
<dbReference type="Pfam" id="PF01435">
    <property type="entry name" value="Peptidase_M48"/>
    <property type="match status" value="2"/>
</dbReference>
<dbReference type="GO" id="GO:0046872">
    <property type="term" value="F:metal ion binding"/>
    <property type="evidence" value="ECO:0007669"/>
    <property type="project" value="UniProtKB-KW"/>
</dbReference>
<dbReference type="InterPro" id="IPR050083">
    <property type="entry name" value="HtpX_protease"/>
</dbReference>
<gene>
    <name evidence="15" type="ORF">E1212_22080</name>
</gene>
<evidence type="ECO:0000313" key="16">
    <source>
        <dbReference type="Proteomes" id="UP000295621"/>
    </source>
</evidence>
<sequence>MVPECPAGRGGRNRRCQRDGSTRAGAGDGSRRFSSGRENHVTGRPYGDFHRYAAVPGPRQRPTSSSEAAMSDDGRTSGARPTGPPGGFDDPEPPPATGLRGRWSAQATTPRPLRHRRGADLSTLASLVLGLPWFLFSLTVVGLGGLGIGALAGNTTVVPILVMVLWLLSGVLIFYRPVEVGVARFMLRARRPTPSERDRLEHAWHEVNRAAGRDGGKYQLFIEDSDALNAYAASGHIVTVTRKTLDAMPHHHLAAVLAHELGHHLGGHPWSNLLTYWYSVPARLLTRALRLVLRIVVVLFSTLFAVVARMPALASFIAKILTWSLILFVVFFVTVLMATAVQSGQTWAPPTVALVLLTPILLPWLARRSEYRADRVAANLGYGYALIEVFEDWLRQGMDDDRRNFVLRARLFSTHPALAARIKKLDAYLRKNA</sequence>
<evidence type="ECO:0000256" key="13">
    <source>
        <dbReference type="SAM" id="Phobius"/>
    </source>
</evidence>
<keyword evidence="9 11" id="KW-0482">Metalloprotease</keyword>
<comment type="cofactor">
    <cofactor evidence="11">
        <name>Zn(2+)</name>
        <dbReference type="ChEBI" id="CHEBI:29105"/>
    </cofactor>
    <text evidence="11">Binds 1 zinc ion per subunit.</text>
</comment>
<evidence type="ECO:0000256" key="1">
    <source>
        <dbReference type="ARBA" id="ARBA00004651"/>
    </source>
</evidence>
<dbReference type="PANTHER" id="PTHR43221:SF1">
    <property type="entry name" value="PROTEASE HTPX"/>
    <property type="match status" value="1"/>
</dbReference>
<evidence type="ECO:0000256" key="3">
    <source>
        <dbReference type="ARBA" id="ARBA00022670"/>
    </source>
</evidence>
<name>A0A4R4RFT9_9ACTN</name>
<feature type="region of interest" description="Disordered" evidence="12">
    <location>
        <begin position="1"/>
        <end position="114"/>
    </location>
</feature>
<keyword evidence="3 11" id="KW-0645">Protease</keyword>
<feature type="transmembrane region" description="Helical" evidence="13">
    <location>
        <begin position="291"/>
        <end position="308"/>
    </location>
</feature>
<dbReference type="GO" id="GO:0006508">
    <property type="term" value="P:proteolysis"/>
    <property type="evidence" value="ECO:0007669"/>
    <property type="project" value="UniProtKB-KW"/>
</dbReference>
<accession>A0A4R4RFT9</accession>
<evidence type="ECO:0000256" key="4">
    <source>
        <dbReference type="ARBA" id="ARBA00022692"/>
    </source>
</evidence>
<keyword evidence="6 11" id="KW-0378">Hydrolase</keyword>
<dbReference type="OrthoDB" id="3474767at2"/>
<dbReference type="Proteomes" id="UP000295621">
    <property type="component" value="Unassembled WGS sequence"/>
</dbReference>
<evidence type="ECO:0000256" key="11">
    <source>
        <dbReference type="RuleBase" id="RU003983"/>
    </source>
</evidence>
<evidence type="ECO:0000313" key="15">
    <source>
        <dbReference type="EMBL" id="TDC48130.1"/>
    </source>
</evidence>
<reference evidence="15 16" key="1">
    <citation type="submission" date="2019-02" db="EMBL/GenBank/DDBJ databases">
        <title>Draft genome sequences of novel Actinobacteria.</title>
        <authorList>
            <person name="Sahin N."/>
            <person name="Ay H."/>
            <person name="Saygin H."/>
        </authorList>
    </citation>
    <scope>NUCLEOTIDE SEQUENCE [LARGE SCALE GENOMIC DNA]</scope>
    <source>
        <strain evidence="15 16">KC603</strain>
    </source>
</reference>
<protein>
    <recommendedName>
        <fullName evidence="14">Peptidase M48 domain-containing protein</fullName>
    </recommendedName>
</protein>